<name>A0A923HKL5_9BURK</name>
<sequence>MTLVRTSLLNAIAVAVKVSCSMVLNKILAIYVGPSGYAAIGQFQNILSVLSNLAGGVMSSGITKGTAENYNDQLRQHWIWQTAVKLTLVCSLCLAILLLLFGSWLSRVLLQGHDFGGGLVWAALALPAIAANNLLLAIINGKKEIGIYVVANISGSIVSLLTIGLLTYFFHLQGAVIALSVSPAMLLLGTGYMVSKRPWFKLHFLIGAGHRSIVKELTNFGLMGLTTALAAPITFIFIRDFLSKELGVNAAGFWQASWKISEIYLMLITTTLSVYYLPRLAEIKNAEILRYEIFKVYRFVLPVVIFGAVSMFFLRDFIITTLFSAQFFPIRELFFWQLSGDVIKIGSWILSFIMLGRTMTKSFISTEILFSFTFYFFTKLFVHSHGLVGVSIAYALNYVIYWIVMYLIIKKEITKMRN</sequence>
<dbReference type="Proteomes" id="UP000634011">
    <property type="component" value="Unassembled WGS sequence"/>
</dbReference>
<comment type="subcellular location">
    <subcellularLocation>
        <location evidence="1">Cell membrane</location>
        <topology evidence="1">Multi-pass membrane protein</topology>
    </subcellularLocation>
</comment>
<dbReference type="GO" id="GO:0009246">
    <property type="term" value="P:enterobacterial common antigen biosynthetic process"/>
    <property type="evidence" value="ECO:0007669"/>
    <property type="project" value="InterPro"/>
</dbReference>
<evidence type="ECO:0000256" key="5">
    <source>
        <dbReference type="ARBA" id="ARBA00023136"/>
    </source>
</evidence>
<evidence type="ECO:0000256" key="6">
    <source>
        <dbReference type="SAM" id="Phobius"/>
    </source>
</evidence>
<dbReference type="PANTHER" id="PTHR30250:SF30">
    <property type="entry name" value="LIPID III FLIPPASE"/>
    <property type="match status" value="1"/>
</dbReference>
<dbReference type="PANTHER" id="PTHR30250">
    <property type="entry name" value="PST FAMILY PREDICTED COLANIC ACID TRANSPORTER"/>
    <property type="match status" value="1"/>
</dbReference>
<dbReference type="GO" id="GO:0005886">
    <property type="term" value="C:plasma membrane"/>
    <property type="evidence" value="ECO:0007669"/>
    <property type="project" value="UniProtKB-SubCell"/>
</dbReference>
<protein>
    <submittedName>
        <fullName evidence="7">O-antigen translocase</fullName>
    </submittedName>
</protein>
<dbReference type="RefSeq" id="WP_186914126.1">
    <property type="nucleotide sequence ID" value="NZ_JACOFV010000024.1"/>
</dbReference>
<evidence type="ECO:0000256" key="3">
    <source>
        <dbReference type="ARBA" id="ARBA00022692"/>
    </source>
</evidence>
<gene>
    <name evidence="7" type="ORF">H8K32_18935</name>
</gene>
<proteinExistence type="predicted"/>
<dbReference type="InterPro" id="IPR050833">
    <property type="entry name" value="Poly_Biosynth_Transport"/>
</dbReference>
<keyword evidence="8" id="KW-1185">Reference proteome</keyword>
<comment type="caution">
    <text evidence="7">The sequence shown here is derived from an EMBL/GenBank/DDBJ whole genome shotgun (WGS) entry which is preliminary data.</text>
</comment>
<dbReference type="CDD" id="cd13125">
    <property type="entry name" value="MATE_like_10"/>
    <property type="match status" value="1"/>
</dbReference>
<reference evidence="7" key="1">
    <citation type="submission" date="2020-08" db="EMBL/GenBank/DDBJ databases">
        <title>Novel species isolated from subtropical streams in China.</title>
        <authorList>
            <person name="Lu H."/>
        </authorList>
    </citation>
    <scope>NUCLEOTIDE SEQUENCE</scope>
    <source>
        <strain evidence="7">KACC 12607</strain>
    </source>
</reference>
<dbReference type="AlphaFoldDB" id="A0A923HKL5"/>
<feature type="transmembrane region" description="Helical" evidence="6">
    <location>
        <begin position="388"/>
        <end position="409"/>
    </location>
</feature>
<keyword evidence="3 6" id="KW-0812">Transmembrane</keyword>
<dbReference type="InterPro" id="IPR044550">
    <property type="entry name" value="WzxE"/>
</dbReference>
<feature type="transmembrane region" description="Helical" evidence="6">
    <location>
        <begin position="299"/>
        <end position="328"/>
    </location>
</feature>
<feature type="transmembrane region" description="Helical" evidence="6">
    <location>
        <begin position="83"/>
        <end position="106"/>
    </location>
</feature>
<feature type="transmembrane region" description="Helical" evidence="6">
    <location>
        <begin position="176"/>
        <end position="195"/>
    </location>
</feature>
<feature type="transmembrane region" description="Helical" evidence="6">
    <location>
        <begin position="216"/>
        <end position="238"/>
    </location>
</feature>
<dbReference type="EMBL" id="JACOFV010000024">
    <property type="protein sequence ID" value="MBC3864183.1"/>
    <property type="molecule type" value="Genomic_DNA"/>
</dbReference>
<evidence type="ECO:0000256" key="4">
    <source>
        <dbReference type="ARBA" id="ARBA00022989"/>
    </source>
</evidence>
<feature type="transmembrane region" description="Helical" evidence="6">
    <location>
        <begin position="258"/>
        <end position="278"/>
    </location>
</feature>
<keyword evidence="4 6" id="KW-1133">Transmembrane helix</keyword>
<evidence type="ECO:0000256" key="2">
    <source>
        <dbReference type="ARBA" id="ARBA00022475"/>
    </source>
</evidence>
<evidence type="ECO:0000313" key="8">
    <source>
        <dbReference type="Proteomes" id="UP000634011"/>
    </source>
</evidence>
<feature type="transmembrane region" description="Helical" evidence="6">
    <location>
        <begin position="145"/>
        <end position="170"/>
    </location>
</feature>
<keyword evidence="2" id="KW-1003">Cell membrane</keyword>
<evidence type="ECO:0000256" key="1">
    <source>
        <dbReference type="ARBA" id="ARBA00004651"/>
    </source>
</evidence>
<organism evidence="7 8">
    <name type="scientific">Undibacterium jejuense</name>
    <dbReference type="NCBI Taxonomy" id="1344949"/>
    <lineage>
        <taxon>Bacteria</taxon>
        <taxon>Pseudomonadati</taxon>
        <taxon>Pseudomonadota</taxon>
        <taxon>Betaproteobacteria</taxon>
        <taxon>Burkholderiales</taxon>
        <taxon>Oxalobacteraceae</taxon>
        <taxon>Undibacterium</taxon>
    </lineage>
</organism>
<evidence type="ECO:0000313" key="7">
    <source>
        <dbReference type="EMBL" id="MBC3864183.1"/>
    </source>
</evidence>
<accession>A0A923HKL5</accession>
<keyword evidence="5 6" id="KW-0472">Membrane</keyword>
<feature type="transmembrane region" description="Helical" evidence="6">
    <location>
        <begin position="334"/>
        <end position="355"/>
    </location>
</feature>
<feature type="transmembrane region" description="Helical" evidence="6">
    <location>
        <begin position="362"/>
        <end position="382"/>
    </location>
</feature>
<feature type="transmembrane region" description="Helical" evidence="6">
    <location>
        <begin position="118"/>
        <end position="138"/>
    </location>
</feature>